<reference evidence="1 2" key="1">
    <citation type="submission" date="2021-07" db="EMBL/GenBank/DDBJ databases">
        <title>The Aristolochia fimbriata genome: insights into angiosperm evolution, floral development and chemical biosynthesis.</title>
        <authorList>
            <person name="Jiao Y."/>
        </authorList>
    </citation>
    <scope>NUCLEOTIDE SEQUENCE [LARGE SCALE GENOMIC DNA]</scope>
    <source>
        <strain evidence="1">IBCAS-2021</strain>
        <tissue evidence="1">Leaf</tissue>
    </source>
</reference>
<accession>A0AAV7EH13</accession>
<protein>
    <submittedName>
        <fullName evidence="1">Uncharacterized protein</fullName>
    </submittedName>
</protein>
<evidence type="ECO:0000313" key="2">
    <source>
        <dbReference type="Proteomes" id="UP000825729"/>
    </source>
</evidence>
<dbReference type="EMBL" id="JAINDJ010000005">
    <property type="protein sequence ID" value="KAG9447031.1"/>
    <property type="molecule type" value="Genomic_DNA"/>
</dbReference>
<name>A0AAV7EH13_ARIFI</name>
<organism evidence="1 2">
    <name type="scientific">Aristolochia fimbriata</name>
    <name type="common">White veined hardy Dutchman's pipe vine</name>
    <dbReference type="NCBI Taxonomy" id="158543"/>
    <lineage>
        <taxon>Eukaryota</taxon>
        <taxon>Viridiplantae</taxon>
        <taxon>Streptophyta</taxon>
        <taxon>Embryophyta</taxon>
        <taxon>Tracheophyta</taxon>
        <taxon>Spermatophyta</taxon>
        <taxon>Magnoliopsida</taxon>
        <taxon>Magnoliidae</taxon>
        <taxon>Piperales</taxon>
        <taxon>Aristolochiaceae</taxon>
        <taxon>Aristolochia</taxon>
    </lineage>
</organism>
<dbReference type="Proteomes" id="UP000825729">
    <property type="component" value="Unassembled WGS sequence"/>
</dbReference>
<dbReference type="AlphaFoldDB" id="A0AAV7EH13"/>
<sequence>MELDSQRANLCNEHAHSRLLKAGWDLANTPHTVQIENFLKEAELKVLKDQEFKAGLKKAGIPINVRTRTDKGKMQGYEALGSHHPQHDQEEVGFSSSVEKYQPVDVFFDVFGEQGLLFCDGYGVFFGPASPTQSRGTLRTMP</sequence>
<gene>
    <name evidence="1" type="ORF">H6P81_013159</name>
</gene>
<proteinExistence type="predicted"/>
<keyword evidence="2" id="KW-1185">Reference proteome</keyword>
<evidence type="ECO:0000313" key="1">
    <source>
        <dbReference type="EMBL" id="KAG9447031.1"/>
    </source>
</evidence>
<comment type="caution">
    <text evidence="1">The sequence shown here is derived from an EMBL/GenBank/DDBJ whole genome shotgun (WGS) entry which is preliminary data.</text>
</comment>